<keyword evidence="2" id="KW-1185">Reference proteome</keyword>
<organism evidence="1 2">
    <name type="scientific">Agaricus bisporus var. burnettii (strain JB137-S8 / ATCC MYA-4627 / FGSC 10392)</name>
    <name type="common">White button mushroom</name>
    <dbReference type="NCBI Taxonomy" id="597362"/>
    <lineage>
        <taxon>Eukaryota</taxon>
        <taxon>Fungi</taxon>
        <taxon>Dikarya</taxon>
        <taxon>Basidiomycota</taxon>
        <taxon>Agaricomycotina</taxon>
        <taxon>Agaricomycetes</taxon>
        <taxon>Agaricomycetidae</taxon>
        <taxon>Agaricales</taxon>
        <taxon>Agaricineae</taxon>
        <taxon>Agaricaceae</taxon>
        <taxon>Agaricus</taxon>
    </lineage>
</organism>
<proteinExistence type="predicted"/>
<gene>
    <name evidence="1" type="ORF">AGABI1DRAFT_112265</name>
</gene>
<reference evidence="2" key="1">
    <citation type="journal article" date="2012" name="Proc. Natl. Acad. Sci. U.S.A.">
        <title>Genome sequence of the button mushroom Agaricus bisporus reveals mechanisms governing adaptation to a humic-rich ecological niche.</title>
        <authorList>
            <person name="Morin E."/>
            <person name="Kohler A."/>
            <person name="Baker A.R."/>
            <person name="Foulongne-Oriol M."/>
            <person name="Lombard V."/>
            <person name="Nagy L.G."/>
            <person name="Ohm R.A."/>
            <person name="Patyshakuliyeva A."/>
            <person name="Brun A."/>
            <person name="Aerts A.L."/>
            <person name="Bailey A.M."/>
            <person name="Billette C."/>
            <person name="Coutinho P.M."/>
            <person name="Deakin G."/>
            <person name="Doddapaneni H."/>
            <person name="Floudas D."/>
            <person name="Grimwood J."/>
            <person name="Hilden K."/>
            <person name="Kuees U."/>
            <person name="LaButti K.M."/>
            <person name="Lapidus A."/>
            <person name="Lindquist E.A."/>
            <person name="Lucas S.M."/>
            <person name="Murat C."/>
            <person name="Riley R.W."/>
            <person name="Salamov A.A."/>
            <person name="Schmutz J."/>
            <person name="Subramanian V."/>
            <person name="Woesten H.A.B."/>
            <person name="Xu J."/>
            <person name="Eastwood D.C."/>
            <person name="Foster G.D."/>
            <person name="Sonnenberg A.S."/>
            <person name="Cullen D."/>
            <person name="de Vries R.P."/>
            <person name="Lundell T."/>
            <person name="Hibbett D.S."/>
            <person name="Henrissat B."/>
            <person name="Burton K.S."/>
            <person name="Kerrigan R.W."/>
            <person name="Challen M.P."/>
            <person name="Grigoriev I.V."/>
            <person name="Martin F."/>
        </authorList>
    </citation>
    <scope>NUCLEOTIDE SEQUENCE [LARGE SCALE GENOMIC DNA]</scope>
    <source>
        <strain evidence="2">JB137-S8 / ATCC MYA-4627 / FGSC 10392</strain>
    </source>
</reference>
<dbReference type="Proteomes" id="UP000008493">
    <property type="component" value="Unassembled WGS sequence"/>
</dbReference>
<dbReference type="GeneID" id="18823572"/>
<dbReference type="KEGG" id="abp:AGABI1DRAFT112265"/>
<name>K5XG11_AGABU</name>
<evidence type="ECO:0000313" key="2">
    <source>
        <dbReference type="Proteomes" id="UP000008493"/>
    </source>
</evidence>
<protein>
    <submittedName>
        <fullName evidence="1">Uncharacterized protein</fullName>
    </submittedName>
</protein>
<sequence>MERALESQRGNHECQSRASGTYLHMSKEVYGTLSWFRHSIKPRTIQSLGCQP</sequence>
<evidence type="ECO:0000313" key="1">
    <source>
        <dbReference type="EMBL" id="EKM82162.1"/>
    </source>
</evidence>
<dbReference type="EMBL" id="JH971387">
    <property type="protein sequence ID" value="EKM82162.1"/>
    <property type="molecule type" value="Genomic_DNA"/>
</dbReference>
<dbReference type="RefSeq" id="XP_007327880.1">
    <property type="nucleotide sequence ID" value="XM_007327818.1"/>
</dbReference>
<dbReference type="InParanoid" id="K5XG11"/>
<dbReference type="AlphaFoldDB" id="K5XG11"/>
<accession>K5XG11</accession>
<dbReference type="HOGENOM" id="CLU_3086671_0_0_1"/>